<organism evidence="1 2">
    <name type="scientific">Sediminitomix flava</name>
    <dbReference type="NCBI Taxonomy" id="379075"/>
    <lineage>
        <taxon>Bacteria</taxon>
        <taxon>Pseudomonadati</taxon>
        <taxon>Bacteroidota</taxon>
        <taxon>Cytophagia</taxon>
        <taxon>Cytophagales</taxon>
        <taxon>Flammeovirgaceae</taxon>
        <taxon>Sediminitomix</taxon>
    </lineage>
</organism>
<evidence type="ECO:0000313" key="2">
    <source>
        <dbReference type="Proteomes" id="UP000245535"/>
    </source>
</evidence>
<comment type="caution">
    <text evidence="1">The sequence shown here is derived from an EMBL/GenBank/DDBJ whole genome shotgun (WGS) entry which is preliminary data.</text>
</comment>
<protein>
    <submittedName>
        <fullName evidence="1">Uncharacterized protein</fullName>
    </submittedName>
</protein>
<gene>
    <name evidence="1" type="ORF">BC781_107245</name>
</gene>
<sequence length="249" mass="29404">MEYSKEDLLETLNIHRGHNNISSTLYEKLKIYIENGGYLDTEDWLFFIEYKFENEEILDIEELQKKRHTLVTFDTKNVLFHLKNAGFFKETNCSDNVLKDKKVKQRQFTEESMLIALQDNTKAILLDLEADVCKENSSYTEYLKDMEELSKQTFKPTEIKETWDSDEGPIEISFVSNGNRYAVNPNYWDDWYDLSEITKKINQSLEINKAGLYTLTSEFTGGQEILLLFLTDEEKLVIERELKWQIVKL</sequence>
<evidence type="ECO:0000313" key="1">
    <source>
        <dbReference type="EMBL" id="PWJ38654.1"/>
    </source>
</evidence>
<dbReference type="AlphaFoldDB" id="A0A315ZTT7"/>
<keyword evidence="2" id="KW-1185">Reference proteome</keyword>
<dbReference type="Proteomes" id="UP000245535">
    <property type="component" value="Unassembled WGS sequence"/>
</dbReference>
<accession>A0A315ZTT7</accession>
<reference evidence="1 2" key="1">
    <citation type="submission" date="2018-03" db="EMBL/GenBank/DDBJ databases">
        <title>Genomic Encyclopedia of Archaeal and Bacterial Type Strains, Phase II (KMG-II): from individual species to whole genera.</title>
        <authorList>
            <person name="Goeker M."/>
        </authorList>
    </citation>
    <scope>NUCLEOTIDE SEQUENCE [LARGE SCALE GENOMIC DNA]</scope>
    <source>
        <strain evidence="1 2">DSM 28229</strain>
    </source>
</reference>
<proteinExistence type="predicted"/>
<name>A0A315ZTT7_SEDFL</name>
<dbReference type="EMBL" id="QGDO01000007">
    <property type="protein sequence ID" value="PWJ38654.1"/>
    <property type="molecule type" value="Genomic_DNA"/>
</dbReference>